<gene>
    <name evidence="2" type="ORF">NP233_g2530</name>
</gene>
<dbReference type="EMBL" id="JANIEX010000108">
    <property type="protein sequence ID" value="KAJ3573291.1"/>
    <property type="molecule type" value="Genomic_DNA"/>
</dbReference>
<sequence length="197" mass="20339">MTSRFEPNPVPPNAQFPQTSSSTPRIGNLPPRTPFTPPPPYEKKPPPSHLTWNPSQLQAELEPTTLPISAINVPQPVPGIASAPKFEFVEDDEEDKRVPLWRRKAVIILLATTGAAIIAAARSTDNTAPQGLAPNPDSTSATAILSSITFPGTVSGPAATQPNSANTGGNSNSDASPGGGGTIQGGSGESGTTDNRT</sequence>
<dbReference type="Proteomes" id="UP001213000">
    <property type="component" value="Unassembled WGS sequence"/>
</dbReference>
<evidence type="ECO:0000256" key="1">
    <source>
        <dbReference type="SAM" id="MobiDB-lite"/>
    </source>
</evidence>
<accession>A0AAD5VYR5</accession>
<feature type="compositionally biased region" description="Pro residues" evidence="1">
    <location>
        <begin position="31"/>
        <end position="40"/>
    </location>
</feature>
<proteinExistence type="predicted"/>
<protein>
    <submittedName>
        <fullName evidence="2">Uncharacterized protein</fullName>
    </submittedName>
</protein>
<feature type="region of interest" description="Disordered" evidence="1">
    <location>
        <begin position="150"/>
        <end position="197"/>
    </location>
</feature>
<keyword evidence="3" id="KW-1185">Reference proteome</keyword>
<feature type="compositionally biased region" description="Gly residues" evidence="1">
    <location>
        <begin position="177"/>
        <end position="189"/>
    </location>
</feature>
<feature type="compositionally biased region" description="Polar residues" evidence="1">
    <location>
        <begin position="15"/>
        <end position="25"/>
    </location>
</feature>
<feature type="region of interest" description="Disordered" evidence="1">
    <location>
        <begin position="1"/>
        <end position="53"/>
    </location>
</feature>
<feature type="compositionally biased region" description="Polar residues" evidence="1">
    <location>
        <begin position="158"/>
        <end position="175"/>
    </location>
</feature>
<comment type="caution">
    <text evidence="2">The sequence shown here is derived from an EMBL/GenBank/DDBJ whole genome shotgun (WGS) entry which is preliminary data.</text>
</comment>
<organism evidence="2 3">
    <name type="scientific">Leucocoprinus birnbaumii</name>
    <dbReference type="NCBI Taxonomy" id="56174"/>
    <lineage>
        <taxon>Eukaryota</taxon>
        <taxon>Fungi</taxon>
        <taxon>Dikarya</taxon>
        <taxon>Basidiomycota</taxon>
        <taxon>Agaricomycotina</taxon>
        <taxon>Agaricomycetes</taxon>
        <taxon>Agaricomycetidae</taxon>
        <taxon>Agaricales</taxon>
        <taxon>Agaricineae</taxon>
        <taxon>Agaricaceae</taxon>
        <taxon>Leucocoprinus</taxon>
    </lineage>
</organism>
<evidence type="ECO:0000313" key="2">
    <source>
        <dbReference type="EMBL" id="KAJ3573291.1"/>
    </source>
</evidence>
<reference evidence="2" key="1">
    <citation type="submission" date="2022-07" db="EMBL/GenBank/DDBJ databases">
        <title>Genome Sequence of Leucocoprinus birnbaumii.</title>
        <authorList>
            <person name="Buettner E."/>
        </authorList>
    </citation>
    <scope>NUCLEOTIDE SEQUENCE</scope>
    <source>
        <strain evidence="2">VT141</strain>
    </source>
</reference>
<evidence type="ECO:0000313" key="3">
    <source>
        <dbReference type="Proteomes" id="UP001213000"/>
    </source>
</evidence>
<name>A0AAD5VYR5_9AGAR</name>
<dbReference type="AlphaFoldDB" id="A0AAD5VYR5"/>